<accession>A0A1X7NUY1</accession>
<feature type="domain" description="HTH marR-type" evidence="4">
    <location>
        <begin position="4"/>
        <end position="143"/>
    </location>
</feature>
<evidence type="ECO:0000313" key="5">
    <source>
        <dbReference type="EMBL" id="SMH41964.1"/>
    </source>
</evidence>
<gene>
    <name evidence="5" type="ORF">SAMN06295885_1843</name>
</gene>
<evidence type="ECO:0000259" key="4">
    <source>
        <dbReference type="PROSITE" id="PS50995"/>
    </source>
</evidence>
<dbReference type="InterPro" id="IPR000835">
    <property type="entry name" value="HTH_MarR-typ"/>
</dbReference>
<dbReference type="PANTHER" id="PTHR33164">
    <property type="entry name" value="TRANSCRIPTIONAL REGULATOR, MARR FAMILY"/>
    <property type="match status" value="1"/>
</dbReference>
<evidence type="ECO:0000256" key="2">
    <source>
        <dbReference type="ARBA" id="ARBA00023125"/>
    </source>
</evidence>
<dbReference type="PANTHER" id="PTHR33164:SF43">
    <property type="entry name" value="HTH-TYPE TRANSCRIPTIONAL REPRESSOR YETL"/>
    <property type="match status" value="1"/>
</dbReference>
<dbReference type="InterPro" id="IPR023187">
    <property type="entry name" value="Tscrpt_reg_MarR-type_CS"/>
</dbReference>
<dbReference type="GO" id="GO:0003700">
    <property type="term" value="F:DNA-binding transcription factor activity"/>
    <property type="evidence" value="ECO:0007669"/>
    <property type="project" value="InterPro"/>
</dbReference>
<dbReference type="PROSITE" id="PS01117">
    <property type="entry name" value="HTH_MARR_1"/>
    <property type="match status" value="1"/>
</dbReference>
<dbReference type="SMART" id="SM00347">
    <property type="entry name" value="HTH_MARR"/>
    <property type="match status" value="1"/>
</dbReference>
<proteinExistence type="predicted"/>
<dbReference type="InterPro" id="IPR039422">
    <property type="entry name" value="MarR/SlyA-like"/>
</dbReference>
<dbReference type="AlphaFoldDB" id="A0A1X7NUY1"/>
<evidence type="ECO:0000256" key="3">
    <source>
        <dbReference type="ARBA" id="ARBA00023163"/>
    </source>
</evidence>
<dbReference type="Gene3D" id="1.10.10.10">
    <property type="entry name" value="Winged helix-like DNA-binding domain superfamily/Winged helix DNA-binding domain"/>
    <property type="match status" value="1"/>
</dbReference>
<evidence type="ECO:0000256" key="1">
    <source>
        <dbReference type="ARBA" id="ARBA00023015"/>
    </source>
</evidence>
<dbReference type="RefSeq" id="WP_085476338.1">
    <property type="nucleotide sequence ID" value="NZ_FXBM01000002.1"/>
</dbReference>
<dbReference type="Proteomes" id="UP000193711">
    <property type="component" value="Unassembled WGS sequence"/>
</dbReference>
<dbReference type="GO" id="GO:0006950">
    <property type="term" value="P:response to stress"/>
    <property type="evidence" value="ECO:0007669"/>
    <property type="project" value="TreeGrafter"/>
</dbReference>
<dbReference type="InterPro" id="IPR036390">
    <property type="entry name" value="WH_DNA-bd_sf"/>
</dbReference>
<reference evidence="6" key="1">
    <citation type="submission" date="2017-04" db="EMBL/GenBank/DDBJ databases">
        <authorList>
            <person name="Varghese N."/>
            <person name="Submissions S."/>
        </authorList>
    </citation>
    <scope>NUCLEOTIDE SEQUENCE [LARGE SCALE GENOMIC DNA]</scope>
    <source>
        <strain evidence="6">VKM Ac-2121</strain>
    </source>
</reference>
<protein>
    <submittedName>
        <fullName evidence="5">DNA-binding transcriptional regulator, MarR family</fullName>
    </submittedName>
</protein>
<dbReference type="Pfam" id="PF12802">
    <property type="entry name" value="MarR_2"/>
    <property type="match status" value="1"/>
</dbReference>
<keyword evidence="6" id="KW-1185">Reference proteome</keyword>
<keyword evidence="3" id="KW-0804">Transcription</keyword>
<dbReference type="OrthoDB" id="8966183at2"/>
<keyword evidence="2 5" id="KW-0238">DNA-binding</keyword>
<dbReference type="PROSITE" id="PS50995">
    <property type="entry name" value="HTH_MARR_2"/>
    <property type="match status" value="1"/>
</dbReference>
<dbReference type="SUPFAM" id="SSF46785">
    <property type="entry name" value="Winged helix' DNA-binding domain"/>
    <property type="match status" value="1"/>
</dbReference>
<dbReference type="EMBL" id="FXBM01000002">
    <property type="protein sequence ID" value="SMH41964.1"/>
    <property type="molecule type" value="Genomic_DNA"/>
</dbReference>
<dbReference type="GO" id="GO:0003677">
    <property type="term" value="F:DNA binding"/>
    <property type="evidence" value="ECO:0007669"/>
    <property type="project" value="UniProtKB-KW"/>
</dbReference>
<sequence>MDARPDLFALLTRLRSAERDYDARVERRLGIGTSDLAALRLIGMGADRDEIVRGVDLAGALTITTAAVSLLVDRLVRAGYVDRVPDPSDGRGRILCLTESAQHAIAETDAPTYGAIRTIAEAIPDAVAVSFGALLDEVSRVLEGQPPALAPEA</sequence>
<name>A0A1X7NUY1_9MICO</name>
<dbReference type="InterPro" id="IPR036388">
    <property type="entry name" value="WH-like_DNA-bd_sf"/>
</dbReference>
<dbReference type="STRING" id="1891671.SAMN06295885_1843"/>
<organism evidence="5 6">
    <name type="scientific">Rathayibacter oskolensis</name>
    <dbReference type="NCBI Taxonomy" id="1891671"/>
    <lineage>
        <taxon>Bacteria</taxon>
        <taxon>Bacillati</taxon>
        <taxon>Actinomycetota</taxon>
        <taxon>Actinomycetes</taxon>
        <taxon>Micrococcales</taxon>
        <taxon>Microbacteriaceae</taxon>
        <taxon>Rathayibacter</taxon>
    </lineage>
</organism>
<keyword evidence="1" id="KW-0805">Transcription regulation</keyword>
<evidence type="ECO:0000313" key="6">
    <source>
        <dbReference type="Proteomes" id="UP000193711"/>
    </source>
</evidence>